<reference evidence="3 4" key="1">
    <citation type="journal article" date="2018" name="PLoS Genet.">
        <title>Population sequencing reveals clonal diversity and ancestral inbreeding in the grapevine cultivar Chardonnay.</title>
        <authorList>
            <person name="Roach M.J."/>
            <person name="Johnson D.L."/>
            <person name="Bohlmann J."/>
            <person name="van Vuuren H.J."/>
            <person name="Jones S.J."/>
            <person name="Pretorius I.S."/>
            <person name="Schmidt S.A."/>
            <person name="Borneman A.R."/>
        </authorList>
    </citation>
    <scope>NUCLEOTIDE SEQUENCE [LARGE SCALE GENOMIC DNA]</scope>
    <source>
        <strain evidence="4">cv. Chardonnay</strain>
        <tissue evidence="3">Leaf</tissue>
    </source>
</reference>
<evidence type="ECO:0000256" key="2">
    <source>
        <dbReference type="SAM" id="Phobius"/>
    </source>
</evidence>
<sequence>MHAPTEDHFHALKRILRYVKGTPHHGLQLHQQSTHDILAYSDADWAGVLIHVVPLLAITGYAIFFCTNLVSCPLRSKALSLNQLADSLTKGVTKPQFFLFQSKLNVIPSPTLTLQGGDKGESFDSPSDLLYPNSVP</sequence>
<evidence type="ECO:0000256" key="1">
    <source>
        <dbReference type="SAM" id="MobiDB-lite"/>
    </source>
</evidence>
<organism evidence="3 4">
    <name type="scientific">Vitis vinifera</name>
    <name type="common">Grape</name>
    <dbReference type="NCBI Taxonomy" id="29760"/>
    <lineage>
        <taxon>Eukaryota</taxon>
        <taxon>Viridiplantae</taxon>
        <taxon>Streptophyta</taxon>
        <taxon>Embryophyta</taxon>
        <taxon>Tracheophyta</taxon>
        <taxon>Spermatophyta</taxon>
        <taxon>Magnoliopsida</taxon>
        <taxon>eudicotyledons</taxon>
        <taxon>Gunneridae</taxon>
        <taxon>Pentapetalae</taxon>
        <taxon>rosids</taxon>
        <taxon>Vitales</taxon>
        <taxon>Vitaceae</taxon>
        <taxon>Viteae</taxon>
        <taxon>Vitis</taxon>
    </lineage>
</organism>
<feature type="transmembrane region" description="Helical" evidence="2">
    <location>
        <begin position="48"/>
        <end position="70"/>
    </location>
</feature>
<keyword evidence="2" id="KW-1133">Transmembrane helix</keyword>
<keyword evidence="2" id="KW-0812">Transmembrane</keyword>
<protein>
    <submittedName>
        <fullName evidence="3">Putative mitochondrial protein</fullName>
    </submittedName>
</protein>
<evidence type="ECO:0000313" key="3">
    <source>
        <dbReference type="EMBL" id="RVW18884.1"/>
    </source>
</evidence>
<dbReference type="PANTHER" id="PTHR11439">
    <property type="entry name" value="GAG-POL-RELATED RETROTRANSPOSON"/>
    <property type="match status" value="1"/>
</dbReference>
<dbReference type="Proteomes" id="UP000288805">
    <property type="component" value="Unassembled WGS sequence"/>
</dbReference>
<dbReference type="PANTHER" id="PTHR11439:SF463">
    <property type="entry name" value="REVERSE TRANSCRIPTASE TY1_COPIA-TYPE DOMAIN-CONTAINING PROTEIN"/>
    <property type="match status" value="1"/>
</dbReference>
<keyword evidence="2" id="KW-0472">Membrane</keyword>
<dbReference type="EMBL" id="QGNW01002509">
    <property type="protein sequence ID" value="RVW18884.1"/>
    <property type="molecule type" value="Genomic_DNA"/>
</dbReference>
<comment type="caution">
    <text evidence="3">The sequence shown here is derived from an EMBL/GenBank/DDBJ whole genome shotgun (WGS) entry which is preliminary data.</text>
</comment>
<name>A0A438C6K4_VITVI</name>
<accession>A0A438C6K4</accession>
<gene>
    <name evidence="3" type="primary">AtMg00810_134</name>
    <name evidence="3" type="ORF">CK203_103848</name>
</gene>
<evidence type="ECO:0000313" key="4">
    <source>
        <dbReference type="Proteomes" id="UP000288805"/>
    </source>
</evidence>
<proteinExistence type="predicted"/>
<feature type="region of interest" description="Disordered" evidence="1">
    <location>
        <begin position="115"/>
        <end position="136"/>
    </location>
</feature>
<dbReference type="AlphaFoldDB" id="A0A438C6K4"/>